<sequence length="708" mass="80489">MKTNSDEMHNQEMVLKKIRQSSEVFDKLANSYEVWVPESGWLAGRRNRDKNDSKRKNLTDWSILSFLLEIDNCHYPMADSYLQYGIDGVIRIAAETLETLKNNLQSELQDQTQLDIAYLESLLHVWKRFRQFVADHMVLALECVKQETSDTKKKRYEKIAKICQNLTINKPNTFCEALQLFWFTYLFRSPFGAGCIGRLDQLLYPFYKHDCEMGIWDQQEAEKMLEEMFTRMNEINTGDTLRNLMLSGQDAKGNDQTNEITYLILVAYENTGGSEPHLNVRFHEKTPKKLRDNCINMLSSGSGQPTIYFDEAVLPAMEKAGICHEDACQYANDGCTETVIAGKSAIVFWQYEMVKTVELTLFGGNENPCVKPVSMKKNSIHGADFVPKTNLLIGIESKKPQELTTFSEFLSAFFEQMDHQLDHYFLMIKQKMQEDQTVSITSPFTAGTFEKCLRTGKDPLRGGGFDITNYQLLSGSIGTAADCLYAIQSAVYEKKLVTMEELIKALSVDFEGYEVLRQQLLHLPKYGNDKKEVDALAKQIADHFLARVNAFRGPENTLLYPGLYNIDFKIFANVTGATPDGRRFRDAIAEHCSPTPGAAKKGPTAILNSAATLPMKEGFASSVLHLTLDKNGYSMGADRIKIIDTLLRASEKKKIPVLSLTMYDKVELLDAQLHPEKHQDLIVRVWGFQARFTELDKELQDHIINRIS</sequence>
<evidence type="ECO:0000256" key="2">
    <source>
        <dbReference type="ARBA" id="ARBA00023239"/>
    </source>
</evidence>
<feature type="modified residue" description="Glycine radical" evidence="3">
    <location>
        <position position="687"/>
    </location>
</feature>
<keyword evidence="7" id="KW-1185">Reference proteome</keyword>
<dbReference type="PROSITE" id="PS51149">
    <property type="entry name" value="GLY_RADICAL_2"/>
    <property type="match status" value="1"/>
</dbReference>
<name>A0AAE3E2U7_9FIRM</name>
<dbReference type="Pfam" id="PF02901">
    <property type="entry name" value="PFL-like"/>
    <property type="match status" value="1"/>
</dbReference>
<dbReference type="InterPro" id="IPR001150">
    <property type="entry name" value="Gly_radical"/>
</dbReference>
<dbReference type="AlphaFoldDB" id="A0AAE3E2U7"/>
<proteinExistence type="predicted"/>
<evidence type="ECO:0000256" key="1">
    <source>
        <dbReference type="ARBA" id="ARBA00022818"/>
    </source>
</evidence>
<evidence type="ECO:0000313" key="6">
    <source>
        <dbReference type="EMBL" id="MCC2220710.1"/>
    </source>
</evidence>
<gene>
    <name evidence="6" type="ORF">LKD48_03490</name>
</gene>
<evidence type="ECO:0000259" key="5">
    <source>
        <dbReference type="PROSITE" id="PS51554"/>
    </source>
</evidence>
<feature type="domain" description="Glycine radical" evidence="4">
    <location>
        <begin position="590"/>
        <end position="708"/>
    </location>
</feature>
<dbReference type="Gene3D" id="3.20.70.20">
    <property type="match status" value="1"/>
</dbReference>
<evidence type="ECO:0000313" key="7">
    <source>
        <dbReference type="Proteomes" id="UP001198200"/>
    </source>
</evidence>
<dbReference type="RefSeq" id="WP_308731203.1">
    <property type="nucleotide sequence ID" value="NZ_JAJEQN010000006.1"/>
</dbReference>
<protein>
    <recommendedName>
        <fullName evidence="8">4-hydroxyphenylacetate decarboxylase</fullName>
    </recommendedName>
</protein>
<dbReference type="PROSITE" id="PS51554">
    <property type="entry name" value="PFL"/>
    <property type="match status" value="1"/>
</dbReference>
<dbReference type="PANTHER" id="PTHR43641">
    <property type="entry name" value="FORMATE ACETYLTRANSFERASE 3-RELATED"/>
    <property type="match status" value="1"/>
</dbReference>
<dbReference type="Pfam" id="PF01228">
    <property type="entry name" value="Gly_radical"/>
    <property type="match status" value="1"/>
</dbReference>
<keyword evidence="2" id="KW-0456">Lyase</keyword>
<dbReference type="InterPro" id="IPR051215">
    <property type="entry name" value="GRE"/>
</dbReference>
<dbReference type="EMBL" id="JAJEQN010000006">
    <property type="protein sequence ID" value="MCC2220710.1"/>
    <property type="molecule type" value="Genomic_DNA"/>
</dbReference>
<dbReference type="InterPro" id="IPR004184">
    <property type="entry name" value="PFL_dom"/>
</dbReference>
<dbReference type="GO" id="GO:0005829">
    <property type="term" value="C:cytosol"/>
    <property type="evidence" value="ECO:0007669"/>
    <property type="project" value="TreeGrafter"/>
</dbReference>
<dbReference type="PANTHER" id="PTHR43641:SF2">
    <property type="entry name" value="DEHYDRATASE YBIW-RELATED"/>
    <property type="match status" value="1"/>
</dbReference>
<organism evidence="6 7">
    <name type="scientific">Anthropogastromicrobium aceti</name>
    <dbReference type="NCBI Taxonomy" id="2981768"/>
    <lineage>
        <taxon>Bacteria</taxon>
        <taxon>Bacillati</taxon>
        <taxon>Bacillota</taxon>
        <taxon>Clostridia</taxon>
        <taxon>Lachnospirales</taxon>
        <taxon>Lachnospiraceae</taxon>
        <taxon>Anthropogastromicrobium</taxon>
    </lineage>
</organism>
<feature type="domain" description="PFL" evidence="5">
    <location>
        <begin position="1"/>
        <end position="583"/>
    </location>
</feature>
<dbReference type="GO" id="GO:0016829">
    <property type="term" value="F:lyase activity"/>
    <property type="evidence" value="ECO:0007669"/>
    <property type="project" value="UniProtKB-KW"/>
</dbReference>
<evidence type="ECO:0008006" key="8">
    <source>
        <dbReference type="Google" id="ProtNLM"/>
    </source>
</evidence>
<dbReference type="SUPFAM" id="SSF51998">
    <property type="entry name" value="PFL-like glycyl radical enzymes"/>
    <property type="match status" value="1"/>
</dbReference>
<evidence type="ECO:0000259" key="4">
    <source>
        <dbReference type="PROSITE" id="PS51149"/>
    </source>
</evidence>
<keyword evidence="1 3" id="KW-0556">Organic radical</keyword>
<dbReference type="Proteomes" id="UP001198200">
    <property type="component" value="Unassembled WGS sequence"/>
</dbReference>
<reference evidence="6 7" key="1">
    <citation type="submission" date="2021-10" db="EMBL/GenBank/DDBJ databases">
        <title>Anaerobic single-cell dispensing facilitates the cultivation of human gut bacteria.</title>
        <authorList>
            <person name="Afrizal A."/>
        </authorList>
    </citation>
    <scope>NUCLEOTIDE SEQUENCE [LARGE SCALE GENOMIC DNA]</scope>
    <source>
        <strain evidence="6 7">CLA-AA-H224</strain>
    </source>
</reference>
<evidence type="ECO:0000256" key="3">
    <source>
        <dbReference type="PROSITE-ProRule" id="PRU00493"/>
    </source>
</evidence>
<accession>A0AAE3E2U7</accession>
<comment type="caution">
    <text evidence="6">The sequence shown here is derived from an EMBL/GenBank/DDBJ whole genome shotgun (WGS) entry which is preliminary data.</text>
</comment>